<dbReference type="InterPro" id="IPR040976">
    <property type="entry name" value="Pkinase_fungal"/>
</dbReference>
<accession>A0A5M3MQU5</accession>
<evidence type="ECO:0000259" key="1">
    <source>
        <dbReference type="PROSITE" id="PS50011"/>
    </source>
</evidence>
<feature type="domain" description="Protein kinase" evidence="1">
    <location>
        <begin position="1"/>
        <end position="134"/>
    </location>
</feature>
<dbReference type="InterPro" id="IPR011009">
    <property type="entry name" value="Kinase-like_dom_sf"/>
</dbReference>
<dbReference type="GeneID" id="19206935"/>
<dbReference type="RefSeq" id="XP_007768195.1">
    <property type="nucleotide sequence ID" value="XM_007770005.1"/>
</dbReference>
<organism evidence="2 3">
    <name type="scientific">Coniophora puteana (strain RWD-64-598)</name>
    <name type="common">Brown rot fungus</name>
    <dbReference type="NCBI Taxonomy" id="741705"/>
    <lineage>
        <taxon>Eukaryota</taxon>
        <taxon>Fungi</taxon>
        <taxon>Dikarya</taxon>
        <taxon>Basidiomycota</taxon>
        <taxon>Agaricomycotina</taxon>
        <taxon>Agaricomycetes</taxon>
        <taxon>Agaricomycetidae</taxon>
        <taxon>Boletales</taxon>
        <taxon>Coniophorineae</taxon>
        <taxon>Coniophoraceae</taxon>
        <taxon>Coniophora</taxon>
    </lineage>
</organism>
<feature type="non-terminal residue" evidence="2">
    <location>
        <position position="1"/>
    </location>
</feature>
<dbReference type="GO" id="GO:0005524">
    <property type="term" value="F:ATP binding"/>
    <property type="evidence" value="ECO:0007669"/>
    <property type="project" value="InterPro"/>
</dbReference>
<comment type="caution">
    <text evidence="2">The sequence shown here is derived from an EMBL/GenBank/DDBJ whole genome shotgun (WGS) entry which is preliminary data.</text>
</comment>
<dbReference type="PANTHER" id="PTHR38248">
    <property type="entry name" value="FUNK1 6"/>
    <property type="match status" value="1"/>
</dbReference>
<dbReference type="KEGG" id="cput:CONPUDRAFT_43172"/>
<dbReference type="SUPFAM" id="SSF56112">
    <property type="entry name" value="Protein kinase-like (PK-like)"/>
    <property type="match status" value="1"/>
</dbReference>
<dbReference type="Pfam" id="PF17667">
    <property type="entry name" value="Pkinase_fungal"/>
    <property type="match status" value="1"/>
</dbReference>
<dbReference type="EMBL" id="JH711578">
    <property type="protein sequence ID" value="EIW80891.1"/>
    <property type="molecule type" value="Genomic_DNA"/>
</dbReference>
<dbReference type="Gene3D" id="1.10.510.10">
    <property type="entry name" value="Transferase(Phosphotransferase) domain 1"/>
    <property type="match status" value="1"/>
</dbReference>
<dbReference type="PANTHER" id="PTHR38248:SF2">
    <property type="entry name" value="FUNK1 11"/>
    <property type="match status" value="1"/>
</dbReference>
<dbReference type="Proteomes" id="UP000053558">
    <property type="component" value="Unassembled WGS sequence"/>
</dbReference>
<dbReference type="InterPro" id="IPR000719">
    <property type="entry name" value="Prot_kinase_dom"/>
</dbReference>
<feature type="non-terminal residue" evidence="2">
    <location>
        <position position="134"/>
    </location>
</feature>
<protein>
    <recommendedName>
        <fullName evidence="1">Protein kinase domain-containing protein</fullName>
    </recommendedName>
</protein>
<gene>
    <name evidence="2" type="ORF">CONPUDRAFT_43172</name>
</gene>
<dbReference type="PROSITE" id="PS50011">
    <property type="entry name" value="PROTEIN_KINASE_DOM"/>
    <property type="match status" value="1"/>
</dbReference>
<dbReference type="AlphaFoldDB" id="A0A5M3MQU5"/>
<keyword evidence="3" id="KW-1185">Reference proteome</keyword>
<dbReference type="OrthoDB" id="2747778at2759"/>
<proteinExistence type="predicted"/>
<name>A0A5M3MQU5_CONPW</name>
<sequence length="134" mass="15176">VHVHYRLVLKEAGISLNHLKNSSELVHAGRDLIVLQAIRDAFEIHLLHRDVSFANVVLFREKKGDRRLGLLTDWDFSCTTNENGVASDTHRTGTFPFMSLDVISCSPGFRHTVQDDMESLAYVLLFCSTILLDH</sequence>
<reference evidence="3" key="1">
    <citation type="journal article" date="2012" name="Science">
        <title>The Paleozoic origin of enzymatic lignin decomposition reconstructed from 31 fungal genomes.</title>
        <authorList>
            <person name="Floudas D."/>
            <person name="Binder M."/>
            <person name="Riley R."/>
            <person name="Barry K."/>
            <person name="Blanchette R.A."/>
            <person name="Henrissat B."/>
            <person name="Martinez A.T."/>
            <person name="Otillar R."/>
            <person name="Spatafora J.W."/>
            <person name="Yadav J.S."/>
            <person name="Aerts A."/>
            <person name="Benoit I."/>
            <person name="Boyd A."/>
            <person name="Carlson A."/>
            <person name="Copeland A."/>
            <person name="Coutinho P.M."/>
            <person name="de Vries R.P."/>
            <person name="Ferreira P."/>
            <person name="Findley K."/>
            <person name="Foster B."/>
            <person name="Gaskell J."/>
            <person name="Glotzer D."/>
            <person name="Gorecki P."/>
            <person name="Heitman J."/>
            <person name="Hesse C."/>
            <person name="Hori C."/>
            <person name="Igarashi K."/>
            <person name="Jurgens J.A."/>
            <person name="Kallen N."/>
            <person name="Kersten P."/>
            <person name="Kohler A."/>
            <person name="Kuees U."/>
            <person name="Kumar T.K.A."/>
            <person name="Kuo A."/>
            <person name="LaButti K."/>
            <person name="Larrondo L.F."/>
            <person name="Lindquist E."/>
            <person name="Ling A."/>
            <person name="Lombard V."/>
            <person name="Lucas S."/>
            <person name="Lundell T."/>
            <person name="Martin R."/>
            <person name="McLaughlin D.J."/>
            <person name="Morgenstern I."/>
            <person name="Morin E."/>
            <person name="Murat C."/>
            <person name="Nagy L.G."/>
            <person name="Nolan M."/>
            <person name="Ohm R.A."/>
            <person name="Patyshakuliyeva A."/>
            <person name="Rokas A."/>
            <person name="Ruiz-Duenas F.J."/>
            <person name="Sabat G."/>
            <person name="Salamov A."/>
            <person name="Samejima M."/>
            <person name="Schmutz J."/>
            <person name="Slot J.C."/>
            <person name="St John F."/>
            <person name="Stenlid J."/>
            <person name="Sun H."/>
            <person name="Sun S."/>
            <person name="Syed K."/>
            <person name="Tsang A."/>
            <person name="Wiebenga A."/>
            <person name="Young D."/>
            <person name="Pisabarro A."/>
            <person name="Eastwood D.C."/>
            <person name="Martin F."/>
            <person name="Cullen D."/>
            <person name="Grigoriev I.V."/>
            <person name="Hibbett D.S."/>
        </authorList>
    </citation>
    <scope>NUCLEOTIDE SEQUENCE [LARGE SCALE GENOMIC DNA]</scope>
    <source>
        <strain evidence="3">RWD-64-598 SS2</strain>
    </source>
</reference>
<dbReference type="GO" id="GO:0004672">
    <property type="term" value="F:protein kinase activity"/>
    <property type="evidence" value="ECO:0007669"/>
    <property type="project" value="InterPro"/>
</dbReference>
<evidence type="ECO:0000313" key="2">
    <source>
        <dbReference type="EMBL" id="EIW80891.1"/>
    </source>
</evidence>
<evidence type="ECO:0000313" key="3">
    <source>
        <dbReference type="Proteomes" id="UP000053558"/>
    </source>
</evidence>